<comment type="subcellular location">
    <subcellularLocation>
        <location evidence="1">Membrane</location>
        <topology evidence="1">Multi-pass membrane protein</topology>
    </subcellularLocation>
</comment>
<evidence type="ECO:0000256" key="5">
    <source>
        <dbReference type="ARBA" id="ARBA00023136"/>
    </source>
</evidence>
<reference evidence="9" key="2">
    <citation type="journal article" date="2023" name="IMA Fungus">
        <title>Comparative genomic study of the Penicillium genus elucidates a diverse pangenome and 15 lateral gene transfer events.</title>
        <authorList>
            <person name="Petersen C."/>
            <person name="Sorensen T."/>
            <person name="Nielsen M.R."/>
            <person name="Sondergaard T.E."/>
            <person name="Sorensen J.L."/>
            <person name="Fitzpatrick D.A."/>
            <person name="Frisvad J.C."/>
            <person name="Nielsen K.L."/>
        </authorList>
    </citation>
    <scope>NUCLEOTIDE SEQUENCE</scope>
    <source>
        <strain evidence="9">IBT 21917</strain>
    </source>
</reference>
<dbReference type="InterPro" id="IPR020846">
    <property type="entry name" value="MFS_dom"/>
</dbReference>
<feature type="transmembrane region" description="Helical" evidence="7">
    <location>
        <begin position="318"/>
        <end position="336"/>
    </location>
</feature>
<evidence type="ECO:0000256" key="7">
    <source>
        <dbReference type="SAM" id="Phobius"/>
    </source>
</evidence>
<feature type="transmembrane region" description="Helical" evidence="7">
    <location>
        <begin position="374"/>
        <end position="394"/>
    </location>
</feature>
<dbReference type="PROSITE" id="PS50850">
    <property type="entry name" value="MFS"/>
    <property type="match status" value="1"/>
</dbReference>
<sequence>MDSSDIEGQNKSGMAKEIEHASFTDDPSFSPEEEKALVRKIDLTLLPTIWIMYLLSYLDRTNIGNAKISGMETDLELTSNQYSIALVVFFVGYVVFEVPSNLILVRSRPSIFLPSIMILWGLLTCLMAVIKDFKHLVVLRVIIGCVEAGFAPGVLLVLSSWYKRTEQSKRFGVYISAAILSGAFGGLLAAGIVDGLEGVHGIRGWRWLFIVEGAATIGFAIISLFILPDFPATSRRLSEHEKHVAVARLATENVTATTEDSEHLSNWQAIKVSVQDWRTWVFVVGYMVIVGSSTLTYFYPTLIKGLFGHASNYKVNLLTVPIYGFAFICTAISSYYSDKIPTWRGLVIACWLAFSLACSIIVCAVYNFTARYVLLVLMAAGLWATNGGTLAYASSAFAGMNPQARGVSLALVNALGNLAQIYGSYLFPDSDSPKYIMGFSVISAMLALGVVVFTSLHIWFRHRTKSVIEE</sequence>
<comment type="caution">
    <text evidence="9">The sequence shown here is derived from an EMBL/GenBank/DDBJ whole genome shotgun (WGS) entry which is preliminary data.</text>
</comment>
<evidence type="ECO:0000313" key="9">
    <source>
        <dbReference type="EMBL" id="KAJ5161373.1"/>
    </source>
</evidence>
<evidence type="ECO:0000256" key="3">
    <source>
        <dbReference type="ARBA" id="ARBA00022692"/>
    </source>
</evidence>
<dbReference type="InterPro" id="IPR036259">
    <property type="entry name" value="MFS_trans_sf"/>
</dbReference>
<gene>
    <name evidence="9" type="ORF">N7492_006765</name>
</gene>
<keyword evidence="10" id="KW-1185">Reference proteome</keyword>
<feature type="transmembrane region" description="Helical" evidence="7">
    <location>
        <begin position="111"/>
        <end position="130"/>
    </location>
</feature>
<dbReference type="SUPFAM" id="SSF103473">
    <property type="entry name" value="MFS general substrate transporter"/>
    <property type="match status" value="1"/>
</dbReference>
<evidence type="ECO:0000259" key="8">
    <source>
        <dbReference type="PROSITE" id="PS50850"/>
    </source>
</evidence>
<protein>
    <submittedName>
        <fullName evidence="9">Major facilitator superfamily domain-containing protein</fullName>
    </submittedName>
</protein>
<feature type="transmembrane region" description="Helical" evidence="7">
    <location>
        <begin position="406"/>
        <end position="423"/>
    </location>
</feature>
<feature type="transmembrane region" description="Helical" evidence="7">
    <location>
        <begin position="205"/>
        <end position="227"/>
    </location>
</feature>
<feature type="transmembrane region" description="Helical" evidence="7">
    <location>
        <begin position="136"/>
        <end position="159"/>
    </location>
</feature>
<keyword evidence="5 7" id="KW-0472">Membrane</keyword>
<feature type="region of interest" description="Disordered" evidence="6">
    <location>
        <begin position="1"/>
        <end position="30"/>
    </location>
</feature>
<dbReference type="Proteomes" id="UP001146351">
    <property type="component" value="Unassembled WGS sequence"/>
</dbReference>
<dbReference type="FunFam" id="1.20.1250.20:FF:000057">
    <property type="entry name" value="MFS general substrate transporter"/>
    <property type="match status" value="1"/>
</dbReference>
<feature type="compositionally biased region" description="Polar residues" evidence="6">
    <location>
        <begin position="1"/>
        <end position="12"/>
    </location>
</feature>
<feature type="transmembrane region" description="Helical" evidence="7">
    <location>
        <begin position="348"/>
        <end position="368"/>
    </location>
</feature>
<feature type="transmembrane region" description="Helical" evidence="7">
    <location>
        <begin position="280"/>
        <end position="298"/>
    </location>
</feature>
<dbReference type="PANTHER" id="PTHR43791:SF38">
    <property type="entry name" value="MAJOR FACILITATOR SUPERFAMILY (MFS) PROFILE DOMAIN-CONTAINING PROTEIN"/>
    <property type="match status" value="1"/>
</dbReference>
<dbReference type="InterPro" id="IPR011701">
    <property type="entry name" value="MFS"/>
</dbReference>
<dbReference type="GO" id="GO:0022857">
    <property type="term" value="F:transmembrane transporter activity"/>
    <property type="evidence" value="ECO:0007669"/>
    <property type="project" value="InterPro"/>
</dbReference>
<dbReference type="GO" id="GO:0016020">
    <property type="term" value="C:membrane"/>
    <property type="evidence" value="ECO:0007669"/>
    <property type="project" value="UniProtKB-SubCell"/>
</dbReference>
<evidence type="ECO:0000313" key="10">
    <source>
        <dbReference type="Proteomes" id="UP001146351"/>
    </source>
</evidence>
<feature type="transmembrane region" description="Helical" evidence="7">
    <location>
        <begin position="435"/>
        <end position="460"/>
    </location>
</feature>
<dbReference type="AlphaFoldDB" id="A0A9W9LL68"/>
<feature type="transmembrane region" description="Helical" evidence="7">
    <location>
        <begin position="171"/>
        <end position="193"/>
    </location>
</feature>
<evidence type="ECO:0000256" key="2">
    <source>
        <dbReference type="ARBA" id="ARBA00022448"/>
    </source>
</evidence>
<dbReference type="Pfam" id="PF07690">
    <property type="entry name" value="MFS_1"/>
    <property type="match status" value="1"/>
</dbReference>
<evidence type="ECO:0000256" key="1">
    <source>
        <dbReference type="ARBA" id="ARBA00004141"/>
    </source>
</evidence>
<evidence type="ECO:0000256" key="6">
    <source>
        <dbReference type="SAM" id="MobiDB-lite"/>
    </source>
</evidence>
<feature type="transmembrane region" description="Helical" evidence="7">
    <location>
        <begin position="82"/>
        <end position="104"/>
    </location>
</feature>
<reference evidence="9" key="1">
    <citation type="submission" date="2022-11" db="EMBL/GenBank/DDBJ databases">
        <authorList>
            <person name="Petersen C."/>
        </authorList>
    </citation>
    <scope>NUCLEOTIDE SEQUENCE</scope>
    <source>
        <strain evidence="9">IBT 21917</strain>
    </source>
</reference>
<organism evidence="9 10">
    <name type="scientific">Penicillium capsulatum</name>
    <dbReference type="NCBI Taxonomy" id="69766"/>
    <lineage>
        <taxon>Eukaryota</taxon>
        <taxon>Fungi</taxon>
        <taxon>Dikarya</taxon>
        <taxon>Ascomycota</taxon>
        <taxon>Pezizomycotina</taxon>
        <taxon>Eurotiomycetes</taxon>
        <taxon>Eurotiomycetidae</taxon>
        <taxon>Eurotiales</taxon>
        <taxon>Aspergillaceae</taxon>
        <taxon>Penicillium</taxon>
    </lineage>
</organism>
<keyword evidence="4 7" id="KW-1133">Transmembrane helix</keyword>
<dbReference type="OrthoDB" id="2985014at2759"/>
<evidence type="ECO:0000256" key="4">
    <source>
        <dbReference type="ARBA" id="ARBA00022989"/>
    </source>
</evidence>
<accession>A0A9W9LL68</accession>
<dbReference type="EMBL" id="JAPQKO010000005">
    <property type="protein sequence ID" value="KAJ5161373.1"/>
    <property type="molecule type" value="Genomic_DNA"/>
</dbReference>
<name>A0A9W9LL68_9EURO</name>
<dbReference type="Gene3D" id="1.20.1250.20">
    <property type="entry name" value="MFS general substrate transporter like domains"/>
    <property type="match status" value="2"/>
</dbReference>
<keyword evidence="2" id="KW-0813">Transport</keyword>
<keyword evidence="3 7" id="KW-0812">Transmembrane</keyword>
<feature type="compositionally biased region" description="Basic and acidic residues" evidence="6">
    <location>
        <begin position="14"/>
        <end position="23"/>
    </location>
</feature>
<dbReference type="FunFam" id="1.20.1250.20:FF:000394">
    <property type="entry name" value="MFS general substrate transporter"/>
    <property type="match status" value="1"/>
</dbReference>
<proteinExistence type="predicted"/>
<dbReference type="PANTHER" id="PTHR43791">
    <property type="entry name" value="PERMEASE-RELATED"/>
    <property type="match status" value="1"/>
</dbReference>
<feature type="domain" description="Major facilitator superfamily (MFS) profile" evidence="8">
    <location>
        <begin position="45"/>
        <end position="461"/>
    </location>
</feature>